<dbReference type="RefSeq" id="WP_147849895.1">
    <property type="nucleotide sequence ID" value="NZ_VDUZ01000034.1"/>
</dbReference>
<proteinExistence type="predicted"/>
<dbReference type="Proteomes" id="UP000321638">
    <property type="component" value="Unassembled WGS sequence"/>
</dbReference>
<dbReference type="AlphaFoldDB" id="A0A5C8PFI7"/>
<organism evidence="1 2">
    <name type="scientific">Vineibacter terrae</name>
    <dbReference type="NCBI Taxonomy" id="2586908"/>
    <lineage>
        <taxon>Bacteria</taxon>
        <taxon>Pseudomonadati</taxon>
        <taxon>Pseudomonadota</taxon>
        <taxon>Alphaproteobacteria</taxon>
        <taxon>Hyphomicrobiales</taxon>
        <taxon>Vineibacter</taxon>
    </lineage>
</organism>
<evidence type="ECO:0000313" key="1">
    <source>
        <dbReference type="EMBL" id="TXL72274.1"/>
    </source>
</evidence>
<accession>A0A5C8PFI7</accession>
<name>A0A5C8PFI7_9HYPH</name>
<keyword evidence="2" id="KW-1185">Reference proteome</keyword>
<gene>
    <name evidence="1" type="ORF">FHP25_25920</name>
</gene>
<sequence>MKLVEVIRATKVDVEIGKWETGHITRSQFPLSQAKNKNYKFGPDYRWRVVRFRCLGHEWRVLLLLCAPREIFRTTLAVEVGGDLRVVCQHEYHASEPGWHCHLSL</sequence>
<dbReference type="OrthoDB" id="8454419at2"/>
<comment type="caution">
    <text evidence="1">The sequence shown here is derived from an EMBL/GenBank/DDBJ whole genome shotgun (WGS) entry which is preliminary data.</text>
</comment>
<protein>
    <submittedName>
        <fullName evidence="1">Uncharacterized protein</fullName>
    </submittedName>
</protein>
<reference evidence="1 2" key="1">
    <citation type="submission" date="2019-06" db="EMBL/GenBank/DDBJ databases">
        <title>New taxonomy in bacterial strain CC-CFT640, isolated from vineyard.</title>
        <authorList>
            <person name="Lin S.-Y."/>
            <person name="Tsai C.-F."/>
            <person name="Young C.-C."/>
        </authorList>
    </citation>
    <scope>NUCLEOTIDE SEQUENCE [LARGE SCALE GENOMIC DNA]</scope>
    <source>
        <strain evidence="1 2">CC-CFT640</strain>
    </source>
</reference>
<evidence type="ECO:0000313" key="2">
    <source>
        <dbReference type="Proteomes" id="UP000321638"/>
    </source>
</evidence>
<dbReference type="EMBL" id="VDUZ01000034">
    <property type="protein sequence ID" value="TXL72274.1"/>
    <property type="molecule type" value="Genomic_DNA"/>
</dbReference>